<dbReference type="Proteomes" id="UP000429211">
    <property type="component" value="Unassembled WGS sequence"/>
</dbReference>
<dbReference type="SUPFAM" id="SSF103473">
    <property type="entry name" value="MFS general substrate transporter"/>
    <property type="match status" value="1"/>
</dbReference>
<dbReference type="GO" id="GO:0005886">
    <property type="term" value="C:plasma membrane"/>
    <property type="evidence" value="ECO:0007669"/>
    <property type="project" value="UniProtKB-SubCell"/>
</dbReference>
<dbReference type="PANTHER" id="PTHR23528:SF1">
    <property type="entry name" value="MAJOR FACILITATOR SUPERFAMILY (MFS) PROFILE DOMAIN-CONTAINING PROTEIN"/>
    <property type="match status" value="1"/>
</dbReference>
<feature type="transmembrane region" description="Helical" evidence="5">
    <location>
        <begin position="122"/>
        <end position="145"/>
    </location>
</feature>
<comment type="subcellular location">
    <subcellularLocation>
        <location evidence="1">Cell membrane</location>
        <topology evidence="1">Multi-pass membrane protein</topology>
    </subcellularLocation>
</comment>
<evidence type="ECO:0000256" key="5">
    <source>
        <dbReference type="SAM" id="Phobius"/>
    </source>
</evidence>
<evidence type="ECO:0000313" key="7">
    <source>
        <dbReference type="EMBL" id="KAB7461767.1"/>
    </source>
</evidence>
<evidence type="ECO:0000256" key="4">
    <source>
        <dbReference type="ARBA" id="ARBA00023136"/>
    </source>
</evidence>
<name>A0A6N2U2M8_9BIFI</name>
<feature type="transmembrane region" description="Helical" evidence="5">
    <location>
        <begin position="237"/>
        <end position="263"/>
    </location>
</feature>
<evidence type="ECO:0000259" key="6">
    <source>
        <dbReference type="PROSITE" id="PS50850"/>
    </source>
</evidence>
<feature type="transmembrane region" description="Helical" evidence="5">
    <location>
        <begin position="332"/>
        <end position="349"/>
    </location>
</feature>
<proteinExistence type="predicted"/>
<feature type="transmembrane region" description="Helical" evidence="5">
    <location>
        <begin position="97"/>
        <end position="116"/>
    </location>
</feature>
<feature type="transmembrane region" description="Helical" evidence="5">
    <location>
        <begin position="370"/>
        <end position="391"/>
    </location>
</feature>
<gene>
    <name evidence="8" type="ORF">BDLFYP24_00165</name>
    <name evidence="7" type="ORF">GBB04_04780</name>
</gene>
<dbReference type="GO" id="GO:0022857">
    <property type="term" value="F:transmembrane transporter activity"/>
    <property type="evidence" value="ECO:0007669"/>
    <property type="project" value="InterPro"/>
</dbReference>
<dbReference type="InterPro" id="IPR020846">
    <property type="entry name" value="MFS_dom"/>
</dbReference>
<evidence type="ECO:0000313" key="9">
    <source>
        <dbReference type="Proteomes" id="UP000429211"/>
    </source>
</evidence>
<dbReference type="GeneID" id="31605437"/>
<evidence type="ECO:0000256" key="2">
    <source>
        <dbReference type="ARBA" id="ARBA00022692"/>
    </source>
</evidence>
<dbReference type="PROSITE" id="PS50850">
    <property type="entry name" value="MFS"/>
    <property type="match status" value="1"/>
</dbReference>
<dbReference type="PANTHER" id="PTHR23528">
    <property type="match status" value="1"/>
</dbReference>
<feature type="transmembrane region" description="Helical" evidence="5">
    <location>
        <begin position="275"/>
        <end position="295"/>
    </location>
</feature>
<sequence>MNTAQPTVWTGTVSDEQQAKVPWVVGVALVLGVFLWMGPYMGVNVVLLPAKTALLAGDGKASVVAVLSTSAMIVAAIANIIFGALSDLTRSRFGRRSPWIIGGSVLAAAAMMFVSWAPTVPLLIVGWCVYQCFLNAIVAPLIAVITDRTAPKFRGTISAMYALGYSVGIYGGQMIGARFLTDQSMGFTVLAVLTLIGGPLAALIMREGSSLAMPRKRFTAQMFWEHFSFPTRHCRDYYLALFGKFLIVAAKFAISGFQLYILTDYMMQSADGAKHYVSVISMCMMVTAIAMTVIAGPISDRIGSRKIPVIACSLLVAVGSIIPFFSNDPKMMIAYALVAGTGMGAYNAVDQALNVEVLPSKDTAAKDLGILNLANTGGQVLGPVLAATLINMFGYHALFPLAAVCSLLGALLIVFIKSVK</sequence>
<dbReference type="Pfam" id="PF07690">
    <property type="entry name" value="MFS_1"/>
    <property type="match status" value="2"/>
</dbReference>
<feature type="transmembrane region" description="Helical" evidence="5">
    <location>
        <begin position="61"/>
        <end position="85"/>
    </location>
</feature>
<dbReference type="EMBL" id="WDPD01000003">
    <property type="protein sequence ID" value="KAB7461767.1"/>
    <property type="molecule type" value="Genomic_DNA"/>
</dbReference>
<reference evidence="7 9" key="1">
    <citation type="journal article" date="2019" name="Nat. Med.">
        <title>A library of human gut bacterial isolates paired with longitudinal multiomics data enables mechanistic microbiome research.</title>
        <authorList>
            <person name="Poyet M."/>
            <person name="Groussin M."/>
            <person name="Gibbons S.M."/>
            <person name="Avila-Pacheco J."/>
            <person name="Jiang X."/>
            <person name="Kearney S.M."/>
            <person name="Perrotta A.R."/>
            <person name="Berdy B."/>
            <person name="Zhao S."/>
            <person name="Lieberman T.D."/>
            <person name="Swanson P.K."/>
            <person name="Smith M."/>
            <person name="Roesemann S."/>
            <person name="Alexander J.E."/>
            <person name="Rich S.A."/>
            <person name="Livny J."/>
            <person name="Vlamakis H."/>
            <person name="Clish C."/>
            <person name="Bullock K."/>
            <person name="Deik A."/>
            <person name="Scott J."/>
            <person name="Pierce K.A."/>
            <person name="Xavier R.J."/>
            <person name="Alm E.J."/>
        </authorList>
    </citation>
    <scope>NUCLEOTIDE SEQUENCE [LARGE SCALE GENOMIC DNA]</scope>
    <source>
        <strain evidence="7 9">BIOML-A2</strain>
    </source>
</reference>
<dbReference type="InterPro" id="IPR036259">
    <property type="entry name" value="MFS_trans_sf"/>
</dbReference>
<evidence type="ECO:0000313" key="8">
    <source>
        <dbReference type="EMBL" id="VYT12280.1"/>
    </source>
</evidence>
<accession>A0A6N2U2M8</accession>
<evidence type="ECO:0000256" key="3">
    <source>
        <dbReference type="ARBA" id="ARBA00022989"/>
    </source>
</evidence>
<feature type="transmembrane region" description="Helical" evidence="5">
    <location>
        <begin position="397"/>
        <end position="416"/>
    </location>
</feature>
<feature type="transmembrane region" description="Helical" evidence="5">
    <location>
        <begin position="307"/>
        <end position="326"/>
    </location>
</feature>
<keyword evidence="3 5" id="KW-1133">Transmembrane helix</keyword>
<feature type="transmembrane region" description="Helical" evidence="5">
    <location>
        <begin position="157"/>
        <end position="179"/>
    </location>
</feature>
<dbReference type="RefSeq" id="WP_003837781.1">
    <property type="nucleotide sequence ID" value="NZ_CABKPB010000001.1"/>
</dbReference>
<reference evidence="8" key="2">
    <citation type="submission" date="2019-11" db="EMBL/GenBank/DDBJ databases">
        <authorList>
            <person name="Feng L."/>
        </authorList>
    </citation>
    <scope>NUCLEOTIDE SEQUENCE</scope>
    <source>
        <strain evidence="8">BdentiumLFYP24</strain>
    </source>
</reference>
<keyword evidence="2 5" id="KW-0812">Transmembrane</keyword>
<dbReference type="InterPro" id="IPR011701">
    <property type="entry name" value="MFS"/>
</dbReference>
<feature type="domain" description="Major facilitator superfamily (MFS) profile" evidence="6">
    <location>
        <begin position="236"/>
        <end position="420"/>
    </location>
</feature>
<dbReference type="AlphaFoldDB" id="A0A6N2U2M8"/>
<organism evidence="8">
    <name type="scientific">Bifidobacterium dentium</name>
    <dbReference type="NCBI Taxonomy" id="1689"/>
    <lineage>
        <taxon>Bacteria</taxon>
        <taxon>Bacillati</taxon>
        <taxon>Actinomycetota</taxon>
        <taxon>Actinomycetes</taxon>
        <taxon>Bifidobacteriales</taxon>
        <taxon>Bifidobacteriaceae</taxon>
        <taxon>Bifidobacterium</taxon>
    </lineage>
</organism>
<feature type="transmembrane region" description="Helical" evidence="5">
    <location>
        <begin position="185"/>
        <end position="205"/>
    </location>
</feature>
<protein>
    <submittedName>
        <fullName evidence="7">MFS transporter</fullName>
    </submittedName>
    <submittedName>
        <fullName evidence="8">Major Facilitator Superfamily protein</fullName>
    </submittedName>
</protein>
<dbReference type="OMA" id="IATHEMP"/>
<dbReference type="Gene3D" id="1.20.1250.20">
    <property type="entry name" value="MFS general substrate transporter like domains"/>
    <property type="match status" value="2"/>
</dbReference>
<keyword evidence="4 5" id="KW-0472">Membrane</keyword>
<dbReference type="EMBL" id="CACRSP010000009">
    <property type="protein sequence ID" value="VYT12280.1"/>
    <property type="molecule type" value="Genomic_DNA"/>
</dbReference>
<feature type="transmembrane region" description="Helical" evidence="5">
    <location>
        <begin position="21"/>
        <end position="41"/>
    </location>
</feature>
<evidence type="ECO:0000256" key="1">
    <source>
        <dbReference type="ARBA" id="ARBA00004651"/>
    </source>
</evidence>